<evidence type="ECO:0000256" key="5">
    <source>
        <dbReference type="ARBA" id="ARBA00022840"/>
    </source>
</evidence>
<dbReference type="SUPFAM" id="SSF52540">
    <property type="entry name" value="P-loop containing nucleoside triphosphate hydrolases"/>
    <property type="match status" value="1"/>
</dbReference>
<dbReference type="InterPro" id="IPR008921">
    <property type="entry name" value="DNA_pol3_clamp-load_cplx_C"/>
</dbReference>
<dbReference type="CDD" id="cd18137">
    <property type="entry name" value="HLD_clamp_pol_III_gamma_tau"/>
    <property type="match status" value="1"/>
</dbReference>
<dbReference type="Pfam" id="PF13177">
    <property type="entry name" value="DNA_pol3_delta2"/>
    <property type="match status" value="1"/>
</dbReference>
<evidence type="ECO:0000256" key="3">
    <source>
        <dbReference type="ARBA" id="ARBA00022741"/>
    </source>
</evidence>
<dbReference type="InterPro" id="IPR045085">
    <property type="entry name" value="HLD_clamp_pol_III_gamma_tau"/>
</dbReference>
<feature type="compositionally biased region" description="Polar residues" evidence="9">
    <location>
        <begin position="371"/>
        <end position="394"/>
    </location>
</feature>
<keyword evidence="3 8" id="KW-0547">Nucleotide-binding</keyword>
<comment type="function">
    <text evidence="8">DNA polymerase III is a complex, multichain enzyme responsible for most of the replicative synthesis in bacteria. This DNA polymerase also exhibits 3' to 5' exonuclease activity.</text>
</comment>
<evidence type="ECO:0000256" key="4">
    <source>
        <dbReference type="ARBA" id="ARBA00022833"/>
    </source>
</evidence>
<name>A0A0G1XV45_9BACT</name>
<dbReference type="GO" id="GO:0009360">
    <property type="term" value="C:DNA polymerase III complex"/>
    <property type="evidence" value="ECO:0007669"/>
    <property type="project" value="InterPro"/>
</dbReference>
<dbReference type="GO" id="GO:0003887">
    <property type="term" value="F:DNA-directed DNA polymerase activity"/>
    <property type="evidence" value="ECO:0007669"/>
    <property type="project" value="UniProtKB-KW"/>
</dbReference>
<evidence type="ECO:0000256" key="7">
    <source>
        <dbReference type="ARBA" id="ARBA00049244"/>
    </source>
</evidence>
<comment type="caution">
    <text evidence="11">The sequence shown here is derived from an EMBL/GenBank/DDBJ whole genome shotgun (WGS) entry which is preliminary data.</text>
</comment>
<dbReference type="GO" id="GO:0006261">
    <property type="term" value="P:DNA-templated DNA replication"/>
    <property type="evidence" value="ECO:0007669"/>
    <property type="project" value="TreeGrafter"/>
</dbReference>
<dbReference type="EC" id="2.7.7.7" evidence="8"/>
<keyword evidence="8" id="KW-0808">Transferase</keyword>
<evidence type="ECO:0000259" key="10">
    <source>
        <dbReference type="SMART" id="SM00382"/>
    </source>
</evidence>
<dbReference type="InterPro" id="IPR012763">
    <property type="entry name" value="DNA_pol_III_sug/sutau_N"/>
</dbReference>
<dbReference type="SUPFAM" id="SSF48019">
    <property type="entry name" value="post-AAA+ oligomerization domain-like"/>
    <property type="match status" value="1"/>
</dbReference>
<dbReference type="PATRIC" id="fig|1618650.3.peg.531"/>
<dbReference type="CDD" id="cd00009">
    <property type="entry name" value="AAA"/>
    <property type="match status" value="1"/>
</dbReference>
<dbReference type="InterPro" id="IPR001270">
    <property type="entry name" value="ClpA/B"/>
</dbReference>
<keyword evidence="6 8" id="KW-0239">DNA-directed DNA polymerase</keyword>
<dbReference type="GO" id="GO:0046872">
    <property type="term" value="F:metal ion binding"/>
    <property type="evidence" value="ECO:0007669"/>
    <property type="project" value="UniProtKB-KW"/>
</dbReference>
<dbReference type="PANTHER" id="PTHR11669">
    <property type="entry name" value="REPLICATION FACTOR C / DNA POLYMERASE III GAMMA-TAU SUBUNIT"/>
    <property type="match status" value="1"/>
</dbReference>
<dbReference type="SMART" id="SM00382">
    <property type="entry name" value="AAA"/>
    <property type="match status" value="1"/>
</dbReference>
<keyword evidence="2" id="KW-0479">Metal-binding</keyword>
<evidence type="ECO:0000256" key="9">
    <source>
        <dbReference type="SAM" id="MobiDB-lite"/>
    </source>
</evidence>
<dbReference type="Gene3D" id="1.10.8.60">
    <property type="match status" value="1"/>
</dbReference>
<evidence type="ECO:0000256" key="6">
    <source>
        <dbReference type="ARBA" id="ARBA00022932"/>
    </source>
</evidence>
<comment type="subunit">
    <text evidence="8">DNA polymerase III contains a core (composed of alpha, epsilon and theta chains) that associates with a tau subunit. This core dimerizes to form the POLIII' complex. PolIII' associates with the gamma complex (composed of gamma, delta, delta', psi and chi chains) and with the beta chain to form the complete DNA polymerase III complex.</text>
</comment>
<evidence type="ECO:0000313" key="11">
    <source>
        <dbReference type="EMBL" id="KKW35063.1"/>
    </source>
</evidence>
<dbReference type="InterPro" id="IPR050238">
    <property type="entry name" value="DNA_Rep/Repair_Clamp_Loader"/>
</dbReference>
<gene>
    <name evidence="8" type="primary">dnaX</name>
    <name evidence="11" type="ORF">UY81_C0055G0005</name>
</gene>
<keyword evidence="5 8" id="KW-0067">ATP-binding</keyword>
<dbReference type="PRINTS" id="PR00300">
    <property type="entry name" value="CLPPROTEASEA"/>
</dbReference>
<dbReference type="Gene3D" id="3.40.50.300">
    <property type="entry name" value="P-loop containing nucleotide triphosphate hydrolases"/>
    <property type="match status" value="1"/>
</dbReference>
<evidence type="ECO:0000256" key="2">
    <source>
        <dbReference type="ARBA" id="ARBA00022723"/>
    </source>
</evidence>
<proteinExistence type="inferred from homology"/>
<dbReference type="GO" id="GO:0005524">
    <property type="term" value="F:ATP binding"/>
    <property type="evidence" value="ECO:0007669"/>
    <property type="project" value="UniProtKB-KW"/>
</dbReference>
<comment type="similarity">
    <text evidence="1 8">Belongs to the DnaX/STICHEL family.</text>
</comment>
<dbReference type="PANTHER" id="PTHR11669:SF0">
    <property type="entry name" value="PROTEIN STICHEL-LIKE 2"/>
    <property type="match status" value="1"/>
</dbReference>
<dbReference type="Gene3D" id="1.20.272.10">
    <property type="match status" value="1"/>
</dbReference>
<evidence type="ECO:0000256" key="1">
    <source>
        <dbReference type="ARBA" id="ARBA00006360"/>
    </source>
</evidence>
<dbReference type="FunFam" id="3.40.50.300:FF:000014">
    <property type="entry name" value="DNA polymerase III subunit gamma/tau"/>
    <property type="match status" value="1"/>
</dbReference>
<dbReference type="AlphaFoldDB" id="A0A0G1XV45"/>
<dbReference type="GO" id="GO:0003677">
    <property type="term" value="F:DNA binding"/>
    <property type="evidence" value="ECO:0007669"/>
    <property type="project" value="InterPro"/>
</dbReference>
<dbReference type="EMBL" id="LCRM01000055">
    <property type="protein sequence ID" value="KKW35063.1"/>
    <property type="molecule type" value="Genomic_DNA"/>
</dbReference>
<feature type="region of interest" description="Disordered" evidence="9">
    <location>
        <begin position="369"/>
        <end position="394"/>
    </location>
</feature>
<dbReference type="NCBIfam" id="TIGR02397">
    <property type="entry name" value="dnaX_nterm"/>
    <property type="match status" value="1"/>
</dbReference>
<protein>
    <recommendedName>
        <fullName evidence="8">DNA polymerase III subunit gamma/tau</fullName>
        <ecNumber evidence="8">2.7.7.7</ecNumber>
    </recommendedName>
</protein>
<dbReference type="Proteomes" id="UP000034290">
    <property type="component" value="Unassembled WGS sequence"/>
</dbReference>
<keyword evidence="4" id="KW-0862">Zinc</keyword>
<reference evidence="11 12" key="1">
    <citation type="journal article" date="2015" name="Nature">
        <title>rRNA introns, odd ribosomes, and small enigmatic genomes across a large radiation of phyla.</title>
        <authorList>
            <person name="Brown C.T."/>
            <person name="Hug L.A."/>
            <person name="Thomas B.C."/>
            <person name="Sharon I."/>
            <person name="Castelle C.J."/>
            <person name="Singh A."/>
            <person name="Wilkins M.J."/>
            <person name="Williams K.H."/>
            <person name="Banfield J.F."/>
        </authorList>
    </citation>
    <scope>NUCLEOTIDE SEQUENCE [LARGE SCALE GENOMIC DNA]</scope>
</reference>
<evidence type="ECO:0000313" key="12">
    <source>
        <dbReference type="Proteomes" id="UP000034290"/>
    </source>
</evidence>
<dbReference type="InterPro" id="IPR003593">
    <property type="entry name" value="AAA+_ATPase"/>
</dbReference>
<dbReference type="Pfam" id="PF22608">
    <property type="entry name" value="DNAX_ATPase_lid"/>
    <property type="match status" value="1"/>
</dbReference>
<evidence type="ECO:0000256" key="8">
    <source>
        <dbReference type="RuleBase" id="RU364063"/>
    </source>
</evidence>
<dbReference type="InterPro" id="IPR027417">
    <property type="entry name" value="P-loop_NTPase"/>
</dbReference>
<feature type="domain" description="AAA+ ATPase" evidence="10">
    <location>
        <begin position="38"/>
        <end position="181"/>
    </location>
</feature>
<sequence>MSQTTSISRRYRPQTFGAVVNQQGIRLTLEREVASGRVHHAFLFAGPRGVGKTTLARLLAKALNCTRRQGSEPCNACPTCLEMTDGRSLDLIEIDAASHPQVDHVREQIIPNARTAPSRSAFKVFIIDEVHMLSLSAFNALLKILEEPPAHVVFILATTEVHRVPETIISRCQRFDFQRVGSLELVKRLQDLCAQEKVKVADNVLADIAAASDGSVRDAESSLDQLLALGESKIDAEMAALILPRGDRPRAIEYLEAIINHDPGRAITAVNVAVDAGVAVDRFHKDIIAETRRMLNQAIGLADPESTDESSSSSAVTVSAGRLATMLRALIEAEGLIKLSPVAQLPLEVLAVELTADGLPPPIKPAAAVQKTESGLKNKQPISSPAQPVNDATSSGSTELAALWPSLLERIQQANHGLALILKVCRPAQMSHGLAVIECDWPFHRERLLDQKNRLVVESILSEVIGQPTRLDCRLAQADGALTPISSPDAGQTTWEKVLQAFS</sequence>
<organism evidence="11 12">
    <name type="scientific">Candidatus Giovannonibacteria bacterium GW2011_GWA2_53_7</name>
    <dbReference type="NCBI Taxonomy" id="1618650"/>
    <lineage>
        <taxon>Bacteria</taxon>
        <taxon>Candidatus Giovannoniibacteriota</taxon>
    </lineage>
</organism>
<keyword evidence="8" id="KW-0235">DNA replication</keyword>
<accession>A0A0G1XV45</accession>
<comment type="catalytic activity">
    <reaction evidence="7 8">
        <text>DNA(n) + a 2'-deoxyribonucleoside 5'-triphosphate = DNA(n+1) + diphosphate</text>
        <dbReference type="Rhea" id="RHEA:22508"/>
        <dbReference type="Rhea" id="RHEA-COMP:17339"/>
        <dbReference type="Rhea" id="RHEA-COMP:17340"/>
        <dbReference type="ChEBI" id="CHEBI:33019"/>
        <dbReference type="ChEBI" id="CHEBI:61560"/>
        <dbReference type="ChEBI" id="CHEBI:173112"/>
        <dbReference type="EC" id="2.7.7.7"/>
    </reaction>
</comment>
<keyword evidence="8" id="KW-0548">Nucleotidyltransferase</keyword>